<dbReference type="OrthoDB" id="441412at2759"/>
<evidence type="ECO:0000313" key="3">
    <source>
        <dbReference type="Proteomes" id="UP000271974"/>
    </source>
</evidence>
<name>A0A3S0ZL61_ELYCH</name>
<gene>
    <name evidence="2" type="ORF">EGW08_014807</name>
</gene>
<feature type="non-terminal residue" evidence="2">
    <location>
        <position position="324"/>
    </location>
</feature>
<keyword evidence="3" id="KW-1185">Reference proteome</keyword>
<evidence type="ECO:0000313" key="2">
    <source>
        <dbReference type="EMBL" id="RUS77429.1"/>
    </source>
</evidence>
<sequence length="324" mass="37322">MFTCDQIVSQGLMDGYDIGRSYIQARLEVARLMNHVEDVPEHLQEKYKVALKRHKIEAVKMLGIMQMHCPSTLTTAKTRQATRIVLKRQEYIVKNIQQSRALGEDCVILEKMILTKMAKINTHRMKISHPDHTDIIINVPWIKDLHEVFVKVMEKGIQVNFKKYELIVSQYEDPGGIFIILHGIAWVQKEIVKDSSGEKKTSLITVDYLSSGSVIGEYTFLTGKPRHKAIGCYTDLMGLFIKSQFLYEIMGGRPSVNRPFLFKLEEKMWRVVALRIALRLLMAEPTWLPWSQSQIMMRLVDSVLVDGSDTDKTFGEWVADYEIV</sequence>
<accession>A0A3S0ZL61</accession>
<reference evidence="2 3" key="1">
    <citation type="submission" date="2019-01" db="EMBL/GenBank/DDBJ databases">
        <title>A draft genome assembly of the solar-powered sea slug Elysia chlorotica.</title>
        <authorList>
            <person name="Cai H."/>
            <person name="Li Q."/>
            <person name="Fang X."/>
            <person name="Li J."/>
            <person name="Curtis N.E."/>
            <person name="Altenburger A."/>
            <person name="Shibata T."/>
            <person name="Feng M."/>
            <person name="Maeda T."/>
            <person name="Schwartz J.A."/>
            <person name="Shigenobu S."/>
            <person name="Lundholm N."/>
            <person name="Nishiyama T."/>
            <person name="Yang H."/>
            <person name="Hasebe M."/>
            <person name="Li S."/>
            <person name="Pierce S.K."/>
            <person name="Wang J."/>
        </authorList>
    </citation>
    <scope>NUCLEOTIDE SEQUENCE [LARGE SCALE GENOMIC DNA]</scope>
    <source>
        <strain evidence="2">EC2010</strain>
        <tissue evidence="2">Whole organism of an adult</tissue>
    </source>
</reference>
<dbReference type="CDD" id="cd00038">
    <property type="entry name" value="CAP_ED"/>
    <property type="match status" value="1"/>
</dbReference>
<evidence type="ECO:0000259" key="1">
    <source>
        <dbReference type="PROSITE" id="PS50042"/>
    </source>
</evidence>
<dbReference type="PROSITE" id="PS50042">
    <property type="entry name" value="CNMP_BINDING_3"/>
    <property type="match status" value="1"/>
</dbReference>
<comment type="caution">
    <text evidence="2">The sequence shown here is derived from an EMBL/GenBank/DDBJ whole genome shotgun (WGS) entry which is preliminary data.</text>
</comment>
<proteinExistence type="predicted"/>
<dbReference type="AlphaFoldDB" id="A0A3S0ZL61"/>
<dbReference type="Proteomes" id="UP000271974">
    <property type="component" value="Unassembled WGS sequence"/>
</dbReference>
<dbReference type="InterPro" id="IPR014710">
    <property type="entry name" value="RmlC-like_jellyroll"/>
</dbReference>
<dbReference type="EMBL" id="RQTK01000581">
    <property type="protein sequence ID" value="RUS77429.1"/>
    <property type="molecule type" value="Genomic_DNA"/>
</dbReference>
<protein>
    <recommendedName>
        <fullName evidence="1">Cyclic nucleotide-binding domain-containing protein</fullName>
    </recommendedName>
</protein>
<dbReference type="InterPro" id="IPR018490">
    <property type="entry name" value="cNMP-bd_dom_sf"/>
</dbReference>
<dbReference type="SUPFAM" id="SSF51206">
    <property type="entry name" value="cAMP-binding domain-like"/>
    <property type="match status" value="1"/>
</dbReference>
<dbReference type="InterPro" id="IPR000595">
    <property type="entry name" value="cNMP-bd_dom"/>
</dbReference>
<feature type="domain" description="Cyclic nucleotide-binding" evidence="1">
    <location>
        <begin position="161"/>
        <end position="267"/>
    </location>
</feature>
<dbReference type="Gene3D" id="2.60.120.10">
    <property type="entry name" value="Jelly Rolls"/>
    <property type="match status" value="1"/>
</dbReference>
<organism evidence="2 3">
    <name type="scientific">Elysia chlorotica</name>
    <name type="common">Eastern emerald elysia</name>
    <name type="synonym">Sea slug</name>
    <dbReference type="NCBI Taxonomy" id="188477"/>
    <lineage>
        <taxon>Eukaryota</taxon>
        <taxon>Metazoa</taxon>
        <taxon>Spiralia</taxon>
        <taxon>Lophotrochozoa</taxon>
        <taxon>Mollusca</taxon>
        <taxon>Gastropoda</taxon>
        <taxon>Heterobranchia</taxon>
        <taxon>Euthyneura</taxon>
        <taxon>Panpulmonata</taxon>
        <taxon>Sacoglossa</taxon>
        <taxon>Placobranchoidea</taxon>
        <taxon>Plakobranchidae</taxon>
        <taxon>Elysia</taxon>
    </lineage>
</organism>